<dbReference type="PROSITE" id="PS50880">
    <property type="entry name" value="TOPRIM"/>
    <property type="match status" value="1"/>
</dbReference>
<dbReference type="GO" id="GO:0003677">
    <property type="term" value="F:DNA binding"/>
    <property type="evidence" value="ECO:0007669"/>
    <property type="project" value="UniProtKB-UniRule"/>
</dbReference>
<dbReference type="Gene3D" id="3.40.1360.10">
    <property type="match status" value="1"/>
</dbReference>
<dbReference type="STRING" id="1817893.AUJ66_04970"/>
<evidence type="ECO:0000313" key="9">
    <source>
        <dbReference type="EMBL" id="OIN96909.1"/>
    </source>
</evidence>
<evidence type="ECO:0000313" key="10">
    <source>
        <dbReference type="Proteomes" id="UP000182278"/>
    </source>
</evidence>
<dbReference type="PANTHER" id="PTHR30446">
    <property type="entry name" value="RECOMBINATION PROTEIN RECR"/>
    <property type="match status" value="1"/>
</dbReference>
<dbReference type="InterPro" id="IPR023627">
    <property type="entry name" value="Rcmb_RecR"/>
</dbReference>
<reference evidence="9 10" key="1">
    <citation type="journal article" date="2016" name="Environ. Microbiol.">
        <title>Genomic resolution of a cold subsurface aquifer community provides metabolic insights for novel microbes adapted to high CO concentrations.</title>
        <authorList>
            <person name="Probst A.J."/>
            <person name="Castelle C.J."/>
            <person name="Singh A."/>
            <person name="Brown C.T."/>
            <person name="Anantharaman K."/>
            <person name="Sharon I."/>
            <person name="Hug L.A."/>
            <person name="Burstein D."/>
            <person name="Emerson J.B."/>
            <person name="Thomas B.C."/>
            <person name="Banfield J.F."/>
        </authorList>
    </citation>
    <scope>NUCLEOTIDE SEQUENCE [LARGE SCALE GENOMIC DNA]</scope>
    <source>
        <strain evidence="9">CG1_02_38_46</strain>
    </source>
</reference>
<dbReference type="GO" id="GO:0006310">
    <property type="term" value="P:DNA recombination"/>
    <property type="evidence" value="ECO:0007669"/>
    <property type="project" value="UniProtKB-UniRule"/>
</dbReference>
<dbReference type="Pfam" id="PF21175">
    <property type="entry name" value="RecR_C"/>
    <property type="match status" value="1"/>
</dbReference>
<sequence>MFYAKALQKLIDELNKLPGIGPKTAQRLALHILRINEKEARSLAQAILEVREKIRSCSVCNNLTEADPCPICQDENRLHSVLCVVEEPDDLVAFERTRQYKGLYHILGGAISPLEGVNPEDLNIDRLLERIKKGKVEEVILATNPNIEGEATALYIARLIKPLGVKVTRLAHGLPVGGDLEFADEITLSMALEGRKEM</sequence>
<dbReference type="SUPFAM" id="SSF111304">
    <property type="entry name" value="Recombination protein RecR"/>
    <property type="match status" value="1"/>
</dbReference>
<dbReference type="GO" id="GO:0006281">
    <property type="term" value="P:DNA repair"/>
    <property type="evidence" value="ECO:0007669"/>
    <property type="project" value="UniProtKB-UniRule"/>
</dbReference>
<keyword evidence="4 7" id="KW-0862">Zinc</keyword>
<protein>
    <recommendedName>
        <fullName evidence="7">Recombination protein RecR</fullName>
    </recommendedName>
</protein>
<evidence type="ECO:0000256" key="3">
    <source>
        <dbReference type="ARBA" id="ARBA00022771"/>
    </source>
</evidence>
<dbReference type="HAMAP" id="MF_00017">
    <property type="entry name" value="RecR"/>
    <property type="match status" value="1"/>
</dbReference>
<keyword evidence="5 7" id="KW-0233">DNA recombination</keyword>
<name>A0A1J4SF70_9BACT</name>
<keyword evidence="6 7" id="KW-0234">DNA repair</keyword>
<keyword evidence="1 7" id="KW-0479">Metal-binding</keyword>
<dbReference type="Gene3D" id="3.30.60.80">
    <property type="match status" value="1"/>
</dbReference>
<accession>A0A1J4SF70</accession>
<dbReference type="Pfam" id="PF02132">
    <property type="entry name" value="RecR_ZnF"/>
    <property type="match status" value="1"/>
</dbReference>
<dbReference type="Proteomes" id="UP000182278">
    <property type="component" value="Unassembled WGS sequence"/>
</dbReference>
<dbReference type="InterPro" id="IPR015967">
    <property type="entry name" value="Rcmb_RecR_Znf"/>
</dbReference>
<feature type="zinc finger region" description="C4-type" evidence="7">
    <location>
        <begin position="57"/>
        <end position="72"/>
    </location>
</feature>
<dbReference type="Gene3D" id="6.10.250.240">
    <property type="match status" value="1"/>
</dbReference>
<gene>
    <name evidence="7" type="primary">recR</name>
    <name evidence="9" type="ORF">AUJ66_04970</name>
</gene>
<dbReference type="PANTHER" id="PTHR30446:SF0">
    <property type="entry name" value="RECOMBINATION PROTEIN RECR"/>
    <property type="match status" value="1"/>
</dbReference>
<dbReference type="InterPro" id="IPR000093">
    <property type="entry name" value="DNA_Rcmb_RecR"/>
</dbReference>
<dbReference type="EMBL" id="MNUO01000072">
    <property type="protein sequence ID" value="OIN96909.1"/>
    <property type="molecule type" value="Genomic_DNA"/>
</dbReference>
<comment type="similarity">
    <text evidence="7">Belongs to the RecR family.</text>
</comment>
<dbReference type="AlphaFoldDB" id="A0A1J4SF70"/>
<proteinExistence type="inferred from homology"/>
<comment type="caution">
    <text evidence="9">The sequence shown here is derived from an EMBL/GenBank/DDBJ whole genome shotgun (WGS) entry which is preliminary data.</text>
</comment>
<dbReference type="Pfam" id="PF13662">
    <property type="entry name" value="Toprim_4"/>
    <property type="match status" value="1"/>
</dbReference>
<keyword evidence="3 7" id="KW-0863">Zinc-finger</keyword>
<comment type="function">
    <text evidence="7">May play a role in DNA repair. It seems to be involved in an RecBC-independent recombinational process of DNA repair. It may act with RecF and RecO.</text>
</comment>
<dbReference type="SMART" id="SM00493">
    <property type="entry name" value="TOPRIM"/>
    <property type="match status" value="1"/>
</dbReference>
<evidence type="ECO:0000256" key="2">
    <source>
        <dbReference type="ARBA" id="ARBA00022763"/>
    </source>
</evidence>
<dbReference type="SMART" id="SM00278">
    <property type="entry name" value="HhH1"/>
    <property type="match status" value="1"/>
</dbReference>
<dbReference type="GO" id="GO:0008270">
    <property type="term" value="F:zinc ion binding"/>
    <property type="evidence" value="ECO:0007669"/>
    <property type="project" value="UniProtKB-KW"/>
</dbReference>
<dbReference type="Pfam" id="PF21176">
    <property type="entry name" value="RecR_HhH"/>
    <property type="match status" value="1"/>
</dbReference>
<dbReference type="InterPro" id="IPR034137">
    <property type="entry name" value="TOPRIM_RecR"/>
</dbReference>
<dbReference type="NCBIfam" id="TIGR00615">
    <property type="entry name" value="recR"/>
    <property type="match status" value="1"/>
</dbReference>
<keyword evidence="2 7" id="KW-0227">DNA damage</keyword>
<dbReference type="CDD" id="cd01025">
    <property type="entry name" value="TOPRIM_recR"/>
    <property type="match status" value="1"/>
</dbReference>
<evidence type="ECO:0000256" key="4">
    <source>
        <dbReference type="ARBA" id="ARBA00022833"/>
    </source>
</evidence>
<feature type="domain" description="Toprim" evidence="8">
    <location>
        <begin position="80"/>
        <end position="175"/>
    </location>
</feature>
<dbReference type="InterPro" id="IPR006171">
    <property type="entry name" value="TOPRIM_dom"/>
</dbReference>
<evidence type="ECO:0000256" key="5">
    <source>
        <dbReference type="ARBA" id="ARBA00023172"/>
    </source>
</evidence>
<dbReference type="InterPro" id="IPR003583">
    <property type="entry name" value="Hlx-hairpin-Hlx_DNA-bd_motif"/>
</dbReference>
<evidence type="ECO:0000256" key="7">
    <source>
        <dbReference type="HAMAP-Rule" id="MF_00017"/>
    </source>
</evidence>
<organism evidence="9 10">
    <name type="scientific">Candidatus Desantisbacteria bacterium CG1_02_38_46</name>
    <dbReference type="NCBI Taxonomy" id="1817893"/>
    <lineage>
        <taxon>Bacteria</taxon>
        <taxon>Candidatus Desantisiibacteriota</taxon>
    </lineage>
</organism>
<dbReference type="Gene3D" id="1.10.8.420">
    <property type="entry name" value="RecR Domain 1"/>
    <property type="match status" value="1"/>
</dbReference>
<evidence type="ECO:0000256" key="1">
    <source>
        <dbReference type="ARBA" id="ARBA00022723"/>
    </source>
</evidence>
<evidence type="ECO:0000256" key="6">
    <source>
        <dbReference type="ARBA" id="ARBA00023204"/>
    </source>
</evidence>
<evidence type="ECO:0000259" key="8">
    <source>
        <dbReference type="PROSITE" id="PS50880"/>
    </source>
</evidence>